<reference evidence="1 3" key="2">
    <citation type="journal article" date="2014" name="BMC Genomics">
        <title>An improved genome release (version Mt4.0) for the model legume Medicago truncatula.</title>
        <authorList>
            <person name="Tang H."/>
            <person name="Krishnakumar V."/>
            <person name="Bidwell S."/>
            <person name="Rosen B."/>
            <person name="Chan A."/>
            <person name="Zhou S."/>
            <person name="Gentzbittel L."/>
            <person name="Childs K.L."/>
            <person name="Yandell M."/>
            <person name="Gundlach H."/>
            <person name="Mayer K.F."/>
            <person name="Schwartz D.C."/>
            <person name="Town C.D."/>
        </authorList>
    </citation>
    <scope>GENOME REANNOTATION</scope>
    <source>
        <strain evidence="2 3">cv. Jemalong A17</strain>
    </source>
</reference>
<dbReference type="PaxDb" id="3880-AET01087"/>
<dbReference type="EnsemblPlants" id="AET01087">
    <property type="protein sequence ID" value="AET01087"/>
    <property type="gene ID" value="MTR_5g099270"/>
</dbReference>
<proteinExistence type="predicted"/>
<organism evidence="1 3">
    <name type="scientific">Medicago truncatula</name>
    <name type="common">Barrel medic</name>
    <name type="synonym">Medicago tribuloides</name>
    <dbReference type="NCBI Taxonomy" id="3880"/>
    <lineage>
        <taxon>Eukaryota</taxon>
        <taxon>Viridiplantae</taxon>
        <taxon>Streptophyta</taxon>
        <taxon>Embryophyta</taxon>
        <taxon>Tracheophyta</taxon>
        <taxon>Spermatophyta</taxon>
        <taxon>Magnoliopsida</taxon>
        <taxon>eudicotyledons</taxon>
        <taxon>Gunneridae</taxon>
        <taxon>Pentapetalae</taxon>
        <taxon>rosids</taxon>
        <taxon>fabids</taxon>
        <taxon>Fabales</taxon>
        <taxon>Fabaceae</taxon>
        <taxon>Papilionoideae</taxon>
        <taxon>50 kb inversion clade</taxon>
        <taxon>NPAAA clade</taxon>
        <taxon>Hologalegina</taxon>
        <taxon>IRL clade</taxon>
        <taxon>Trifolieae</taxon>
        <taxon>Medicago</taxon>
    </lineage>
</organism>
<dbReference type="eggNOG" id="KOG0987">
    <property type="taxonomic scope" value="Eukaryota"/>
</dbReference>
<evidence type="ECO:0000313" key="3">
    <source>
        <dbReference type="Proteomes" id="UP000002051"/>
    </source>
</evidence>
<dbReference type="AlphaFoldDB" id="G7KFH0"/>
<evidence type="ECO:0000313" key="1">
    <source>
        <dbReference type="EMBL" id="AET01087.2"/>
    </source>
</evidence>
<accession>A0A0C3XVP8</accession>
<reference evidence="2" key="3">
    <citation type="submission" date="2015-04" db="UniProtKB">
        <authorList>
            <consortium name="EnsemblPlants"/>
        </authorList>
    </citation>
    <scope>IDENTIFICATION</scope>
    <source>
        <strain evidence="2">cv. Jemalong A17</strain>
    </source>
</reference>
<dbReference type="HOGENOM" id="CLU_001324_4_6_1"/>
<dbReference type="EMBL" id="CM001221">
    <property type="protein sequence ID" value="AET01087.2"/>
    <property type="molecule type" value="Genomic_DNA"/>
</dbReference>
<dbReference type="SUPFAM" id="SSF52540">
    <property type="entry name" value="P-loop containing nucleoside triphosphate hydrolases"/>
    <property type="match status" value="1"/>
</dbReference>
<name>G7KFH0_MEDTR</name>
<keyword evidence="3" id="KW-1185">Reference proteome</keyword>
<evidence type="ECO:0008006" key="4">
    <source>
        <dbReference type="Google" id="ProtNLM"/>
    </source>
</evidence>
<dbReference type="PANTHER" id="PTHR23274:SF33">
    <property type="entry name" value="ANIMAL RPA1 DOMAIN PROTEIN"/>
    <property type="match status" value="1"/>
</dbReference>
<sequence>MIFIPRMNLILSDPRLPFKFRRMQFPLTLCFAMTINKSQGQSLSRVGVYIFLGPCSRMDNSMSLSLELLLEEETTNVVYREVFQKV</sequence>
<protein>
    <recommendedName>
        <fullName evidence="4">PIF1 helicase</fullName>
    </recommendedName>
</protein>
<gene>
    <name evidence="1" type="ordered locus">MTR_5g099270</name>
</gene>
<evidence type="ECO:0000313" key="2">
    <source>
        <dbReference type="EnsemblPlants" id="AET01087"/>
    </source>
</evidence>
<dbReference type="STRING" id="3880.G7KFH0"/>
<dbReference type="InterPro" id="IPR027417">
    <property type="entry name" value="P-loop_NTPase"/>
</dbReference>
<accession>G7KFH0</accession>
<dbReference type="Proteomes" id="UP000002051">
    <property type="component" value="Chromosome 5"/>
</dbReference>
<reference evidence="1 3" key="1">
    <citation type="journal article" date="2011" name="Nature">
        <title>The Medicago genome provides insight into the evolution of rhizobial symbioses.</title>
        <authorList>
            <person name="Young N.D."/>
            <person name="Debelle F."/>
            <person name="Oldroyd G.E."/>
            <person name="Geurts R."/>
            <person name="Cannon S.B."/>
            <person name="Udvardi M.K."/>
            <person name="Benedito V.A."/>
            <person name="Mayer K.F."/>
            <person name="Gouzy J."/>
            <person name="Schoof H."/>
            <person name="Van de Peer Y."/>
            <person name="Proost S."/>
            <person name="Cook D.R."/>
            <person name="Meyers B.C."/>
            <person name="Spannagl M."/>
            <person name="Cheung F."/>
            <person name="De Mita S."/>
            <person name="Krishnakumar V."/>
            <person name="Gundlach H."/>
            <person name="Zhou S."/>
            <person name="Mudge J."/>
            <person name="Bharti A.K."/>
            <person name="Murray J.D."/>
            <person name="Naoumkina M.A."/>
            <person name="Rosen B."/>
            <person name="Silverstein K.A."/>
            <person name="Tang H."/>
            <person name="Rombauts S."/>
            <person name="Zhao P.X."/>
            <person name="Zhou P."/>
            <person name="Barbe V."/>
            <person name="Bardou P."/>
            <person name="Bechner M."/>
            <person name="Bellec A."/>
            <person name="Berger A."/>
            <person name="Berges H."/>
            <person name="Bidwell S."/>
            <person name="Bisseling T."/>
            <person name="Choisne N."/>
            <person name="Couloux A."/>
            <person name="Denny R."/>
            <person name="Deshpande S."/>
            <person name="Dai X."/>
            <person name="Doyle J.J."/>
            <person name="Dudez A.M."/>
            <person name="Farmer A.D."/>
            <person name="Fouteau S."/>
            <person name="Franken C."/>
            <person name="Gibelin C."/>
            <person name="Gish J."/>
            <person name="Goldstein S."/>
            <person name="Gonzalez A.J."/>
            <person name="Green P.J."/>
            <person name="Hallab A."/>
            <person name="Hartog M."/>
            <person name="Hua A."/>
            <person name="Humphray S.J."/>
            <person name="Jeong D.H."/>
            <person name="Jing Y."/>
            <person name="Jocker A."/>
            <person name="Kenton S.M."/>
            <person name="Kim D.J."/>
            <person name="Klee K."/>
            <person name="Lai H."/>
            <person name="Lang C."/>
            <person name="Lin S."/>
            <person name="Macmil S.L."/>
            <person name="Magdelenat G."/>
            <person name="Matthews L."/>
            <person name="McCorrison J."/>
            <person name="Monaghan E.L."/>
            <person name="Mun J.H."/>
            <person name="Najar F.Z."/>
            <person name="Nicholson C."/>
            <person name="Noirot C."/>
            <person name="O'Bleness M."/>
            <person name="Paule C.R."/>
            <person name="Poulain J."/>
            <person name="Prion F."/>
            <person name="Qin B."/>
            <person name="Qu C."/>
            <person name="Retzel E.F."/>
            <person name="Riddle C."/>
            <person name="Sallet E."/>
            <person name="Samain S."/>
            <person name="Samson N."/>
            <person name="Sanders I."/>
            <person name="Saurat O."/>
            <person name="Scarpelli C."/>
            <person name="Schiex T."/>
            <person name="Segurens B."/>
            <person name="Severin A.J."/>
            <person name="Sherrier D.J."/>
            <person name="Shi R."/>
            <person name="Sims S."/>
            <person name="Singer S.R."/>
            <person name="Sinharoy S."/>
            <person name="Sterck L."/>
            <person name="Viollet A."/>
            <person name="Wang B.B."/>
            <person name="Wang K."/>
            <person name="Wang M."/>
            <person name="Wang X."/>
            <person name="Warfsmann J."/>
            <person name="Weissenbach J."/>
            <person name="White D.D."/>
            <person name="White J.D."/>
            <person name="Wiley G.B."/>
            <person name="Wincker P."/>
            <person name="Xing Y."/>
            <person name="Yang L."/>
            <person name="Yao Z."/>
            <person name="Ying F."/>
            <person name="Zhai J."/>
            <person name="Zhou L."/>
            <person name="Zuber A."/>
            <person name="Denarie J."/>
            <person name="Dixon R.A."/>
            <person name="May G.D."/>
            <person name="Schwartz D.C."/>
            <person name="Rogers J."/>
            <person name="Quetier F."/>
            <person name="Town C.D."/>
            <person name="Roe B.A."/>
        </authorList>
    </citation>
    <scope>NUCLEOTIDE SEQUENCE [LARGE SCALE GENOMIC DNA]</scope>
    <source>
        <strain evidence="1">A17</strain>
        <strain evidence="2 3">cv. Jemalong A17</strain>
    </source>
</reference>
<dbReference type="PANTHER" id="PTHR23274">
    <property type="entry name" value="DNA HELICASE-RELATED"/>
    <property type="match status" value="1"/>
</dbReference>